<dbReference type="Gene3D" id="3.30.160.250">
    <property type="match status" value="1"/>
</dbReference>
<keyword evidence="3" id="KW-1185">Reference proteome</keyword>
<evidence type="ECO:0000313" key="3">
    <source>
        <dbReference type="Proteomes" id="UP000633936"/>
    </source>
</evidence>
<dbReference type="RefSeq" id="WP_118040810.1">
    <property type="nucleotide sequence ID" value="NZ_JACOQE010000011.1"/>
</dbReference>
<name>A0ABR7I4N9_9FIRM</name>
<protein>
    <submittedName>
        <fullName evidence="2">Type II toxin-antitoxin system HicB family antitoxin</fullName>
    </submittedName>
</protein>
<comment type="caution">
    <text evidence="2">The sequence shown here is derived from an EMBL/GenBank/DDBJ whole genome shotgun (WGS) entry which is preliminary data.</text>
</comment>
<dbReference type="EMBL" id="JACOQE010000011">
    <property type="protein sequence ID" value="MBC5741478.1"/>
    <property type="molecule type" value="Genomic_DNA"/>
</dbReference>
<evidence type="ECO:0000259" key="1">
    <source>
        <dbReference type="Pfam" id="PF15919"/>
    </source>
</evidence>
<feature type="domain" description="HicB-like antitoxin of toxin-antitoxin system" evidence="1">
    <location>
        <begin position="13"/>
        <end position="68"/>
    </location>
</feature>
<accession>A0ABR7I4N9</accession>
<dbReference type="InterPro" id="IPR035069">
    <property type="entry name" value="TTHA1013/TTHA0281-like"/>
</dbReference>
<dbReference type="InterPro" id="IPR031807">
    <property type="entry name" value="HicB-like"/>
</dbReference>
<organism evidence="2 3">
    <name type="scientific">Blautia intestinalis</name>
    <dbReference type="NCBI Taxonomy" id="2763028"/>
    <lineage>
        <taxon>Bacteria</taxon>
        <taxon>Bacillati</taxon>
        <taxon>Bacillota</taxon>
        <taxon>Clostridia</taxon>
        <taxon>Lachnospirales</taxon>
        <taxon>Lachnospiraceae</taxon>
        <taxon>Blautia</taxon>
    </lineage>
</organism>
<proteinExistence type="predicted"/>
<dbReference type="SUPFAM" id="SSF143100">
    <property type="entry name" value="TTHA1013/TTHA0281-like"/>
    <property type="match status" value="2"/>
</dbReference>
<evidence type="ECO:0000313" key="2">
    <source>
        <dbReference type="EMBL" id="MBC5741478.1"/>
    </source>
</evidence>
<dbReference type="Pfam" id="PF15919">
    <property type="entry name" value="HicB_lk_antitox"/>
    <property type="match status" value="1"/>
</dbReference>
<dbReference type="Proteomes" id="UP000633936">
    <property type="component" value="Unassembled WGS sequence"/>
</dbReference>
<gene>
    <name evidence="2" type="ORF">H8Z79_13740</name>
</gene>
<sequence length="232" mass="26786">MKRKITYYMLPEYPVTIIEDMEEGGYIITLPDCPGCITCCQKWEDIPATIADAQKAWLEAVTENATPPAEERQEKDLDYYMNLSYNIDVISHDESGYTVGIRELPWITAHNQNLGVACELLECNKDEWLQEAVESGVPIPEPPRDDRYDLPEEIADAIDRGNSLLAEAEKNAKWVKEFLYTMIVSSNDTDHSIGMDLRHRVYKATKIPKGKYEKYDKKRIQELYREIIEEAE</sequence>
<reference evidence="2 3" key="1">
    <citation type="submission" date="2020-08" db="EMBL/GenBank/DDBJ databases">
        <title>Genome public.</title>
        <authorList>
            <person name="Liu C."/>
            <person name="Sun Q."/>
        </authorList>
    </citation>
    <scope>NUCLEOTIDE SEQUENCE [LARGE SCALE GENOMIC DNA]</scope>
    <source>
        <strain evidence="2 3">27-44</strain>
    </source>
</reference>